<proteinExistence type="predicted"/>
<keyword evidence="1" id="KW-0812">Transmembrane</keyword>
<dbReference type="PANTHER" id="PTHR47049">
    <property type="entry name" value="PIEZO-TYPE MECHANOSENSITIVE ION CHANNEL HOMOLOG"/>
    <property type="match status" value="1"/>
</dbReference>
<dbReference type="InterPro" id="IPR027272">
    <property type="entry name" value="Piezo"/>
</dbReference>
<dbReference type="InterPro" id="IPR056769">
    <property type="entry name" value="Piezo_TM1-24"/>
</dbReference>
<dbReference type="Pfam" id="PF24871">
    <property type="entry name" value="Piezo_TM1-24"/>
    <property type="match status" value="2"/>
</dbReference>
<dbReference type="OrthoDB" id="303066at2759"/>
<feature type="transmembrane region" description="Helical" evidence="1">
    <location>
        <begin position="64"/>
        <end position="83"/>
    </location>
</feature>
<dbReference type="GO" id="GO:0016020">
    <property type="term" value="C:membrane"/>
    <property type="evidence" value="ECO:0007669"/>
    <property type="project" value="InterPro"/>
</dbReference>
<keyword evidence="1" id="KW-0472">Membrane</keyword>
<keyword evidence="4" id="KW-1185">Reference proteome</keyword>
<reference evidence="3 4" key="1">
    <citation type="submission" date="2018-11" db="EMBL/GenBank/DDBJ databases">
        <authorList>
            <consortium name="Pathogen Informatics"/>
        </authorList>
    </citation>
    <scope>NUCLEOTIDE SEQUENCE [LARGE SCALE GENOMIC DNA]</scope>
</reference>
<dbReference type="GO" id="GO:0008381">
    <property type="term" value="F:mechanosensitive monoatomic ion channel activity"/>
    <property type="evidence" value="ECO:0007669"/>
    <property type="project" value="InterPro"/>
</dbReference>
<feature type="transmembrane region" description="Helical" evidence="1">
    <location>
        <begin position="244"/>
        <end position="266"/>
    </location>
</feature>
<sequence length="289" mass="32290">MPNSRSACLVCSPLIVAYGMCIILLQYVYCFNLSETELPTYINHLSINLTEVGLHRWTTPVGPLALQLCFLIFFWLNLRLFTVERLANRRGLRKVPSHRGNPEYQLQDVPNTTAATIVASKAAWNQTNSSSLPTLIMQTRHLTVTRPTDVIEHLDGDMITATSAGTAATTSSSFPALNEAGVGLPFMPPSEPASPGNLGPGITIVDDERYTRFTNFLYLLCVRYWIALCCLTMLVLSLRPPVVIFRIGYMLHLLYFFTLFMVCRALSLHTRTPRSPLPPPPSPNDRIYA</sequence>
<gene>
    <name evidence="3" type="ORF">DILT_LOCUS12296</name>
</gene>
<evidence type="ECO:0000259" key="2">
    <source>
        <dbReference type="Pfam" id="PF24871"/>
    </source>
</evidence>
<evidence type="ECO:0000256" key="1">
    <source>
        <dbReference type="SAM" id="Phobius"/>
    </source>
</evidence>
<dbReference type="PANTHER" id="PTHR47049:SF2">
    <property type="entry name" value="PIEZO-TYPE MECHANOSENSITIVE ION CHANNEL HOMOLOG"/>
    <property type="match status" value="1"/>
</dbReference>
<organism evidence="3 4">
    <name type="scientific">Dibothriocephalus latus</name>
    <name type="common">Fish tapeworm</name>
    <name type="synonym">Diphyllobothrium latum</name>
    <dbReference type="NCBI Taxonomy" id="60516"/>
    <lineage>
        <taxon>Eukaryota</taxon>
        <taxon>Metazoa</taxon>
        <taxon>Spiralia</taxon>
        <taxon>Lophotrochozoa</taxon>
        <taxon>Platyhelminthes</taxon>
        <taxon>Cestoda</taxon>
        <taxon>Eucestoda</taxon>
        <taxon>Diphyllobothriidea</taxon>
        <taxon>Diphyllobothriidae</taxon>
        <taxon>Dibothriocephalus</taxon>
    </lineage>
</organism>
<dbReference type="Proteomes" id="UP000281553">
    <property type="component" value="Unassembled WGS sequence"/>
</dbReference>
<feature type="transmembrane region" description="Helical" evidence="1">
    <location>
        <begin position="216"/>
        <end position="238"/>
    </location>
</feature>
<accession>A0A3P7LHT4</accession>
<evidence type="ECO:0000313" key="3">
    <source>
        <dbReference type="EMBL" id="VDN16465.1"/>
    </source>
</evidence>
<feature type="domain" description="Piezo TM1-24" evidence="2">
    <location>
        <begin position="1"/>
        <end position="93"/>
    </location>
</feature>
<dbReference type="AlphaFoldDB" id="A0A3P7LHT4"/>
<name>A0A3P7LHT4_DIBLA</name>
<keyword evidence="1" id="KW-1133">Transmembrane helix</keyword>
<feature type="domain" description="Piezo TM1-24" evidence="2">
    <location>
        <begin position="211"/>
        <end position="262"/>
    </location>
</feature>
<protein>
    <recommendedName>
        <fullName evidence="2">Piezo TM1-24 domain-containing protein</fullName>
    </recommendedName>
</protein>
<feature type="transmembrane region" description="Helical" evidence="1">
    <location>
        <begin position="7"/>
        <end position="29"/>
    </location>
</feature>
<evidence type="ECO:0000313" key="4">
    <source>
        <dbReference type="Proteomes" id="UP000281553"/>
    </source>
</evidence>
<dbReference type="EMBL" id="UYRU01065920">
    <property type="protein sequence ID" value="VDN16465.1"/>
    <property type="molecule type" value="Genomic_DNA"/>
</dbReference>